<comment type="caution">
    <text evidence="1">The sequence shown here is derived from an EMBL/GenBank/DDBJ whole genome shotgun (WGS) entry which is preliminary data.</text>
</comment>
<gene>
    <name evidence="1" type="ORF">BLA60_05460</name>
</gene>
<dbReference type="Proteomes" id="UP000185696">
    <property type="component" value="Unassembled WGS sequence"/>
</dbReference>
<evidence type="ECO:0000313" key="1">
    <source>
        <dbReference type="EMBL" id="OLF12726.1"/>
    </source>
</evidence>
<protein>
    <submittedName>
        <fullName evidence="1">Uncharacterized protein</fullName>
    </submittedName>
</protein>
<dbReference type="EMBL" id="MSIF01000002">
    <property type="protein sequence ID" value="OLF12726.1"/>
    <property type="molecule type" value="Genomic_DNA"/>
</dbReference>
<accession>A0A7Z1AZY9</accession>
<proteinExistence type="predicted"/>
<dbReference type="RefSeq" id="WP_075131633.1">
    <property type="nucleotide sequence ID" value="NZ_MSIF01000002.1"/>
</dbReference>
<keyword evidence="2" id="KW-1185">Reference proteome</keyword>
<sequence length="105" mass="11569">MTVTPFALVNPDDQRMVFAYGMDIELPSGREAVTFRREASGQPMIGVHGSAEAAHRRFSMVTPLDLIWEPGCRCCLCFTTGQPCDDTTCDPEPPSGEHPNPILHH</sequence>
<reference evidence="1 2" key="1">
    <citation type="submission" date="2016-12" db="EMBL/GenBank/DDBJ databases">
        <title>The draft genome sequence of Actinophytocola xinjiangensis.</title>
        <authorList>
            <person name="Wang W."/>
            <person name="Yuan L."/>
        </authorList>
    </citation>
    <scope>NUCLEOTIDE SEQUENCE [LARGE SCALE GENOMIC DNA]</scope>
    <source>
        <strain evidence="1 2">CGMCC 4.4663</strain>
    </source>
</reference>
<organism evidence="1 2">
    <name type="scientific">Actinophytocola xinjiangensis</name>
    <dbReference type="NCBI Taxonomy" id="485602"/>
    <lineage>
        <taxon>Bacteria</taxon>
        <taxon>Bacillati</taxon>
        <taxon>Actinomycetota</taxon>
        <taxon>Actinomycetes</taxon>
        <taxon>Pseudonocardiales</taxon>
        <taxon>Pseudonocardiaceae</taxon>
    </lineage>
</organism>
<dbReference type="OrthoDB" id="3699100at2"/>
<name>A0A7Z1AZY9_9PSEU</name>
<dbReference type="AlphaFoldDB" id="A0A7Z1AZY9"/>
<evidence type="ECO:0000313" key="2">
    <source>
        <dbReference type="Proteomes" id="UP000185696"/>
    </source>
</evidence>